<protein>
    <submittedName>
        <fullName evidence="1">Uncharacterized protein</fullName>
    </submittedName>
</protein>
<gene>
    <name evidence="1" type="ORF">LNINA_LOCUS12224</name>
</gene>
<reference evidence="1 2" key="1">
    <citation type="submission" date="2023-11" db="EMBL/GenBank/DDBJ databases">
        <authorList>
            <person name="Okamura Y."/>
        </authorList>
    </citation>
    <scope>NUCLEOTIDE SEQUENCE [LARGE SCALE GENOMIC DNA]</scope>
</reference>
<proteinExistence type="predicted"/>
<accession>A0AAV1JY08</accession>
<evidence type="ECO:0000313" key="1">
    <source>
        <dbReference type="EMBL" id="CAK1553211.1"/>
    </source>
</evidence>
<keyword evidence="2" id="KW-1185">Reference proteome</keyword>
<dbReference type="EMBL" id="CAVLEF010000215">
    <property type="protein sequence ID" value="CAK1553211.1"/>
    <property type="molecule type" value="Genomic_DNA"/>
</dbReference>
<name>A0AAV1JY08_9NEOP</name>
<sequence>MHCRMQLYCPLGLSFESNTRGHVPLFPATSVARACVAGAWDAVRQPPMILLLQYIVWVDKENMQAVGEENHLVI</sequence>
<organism evidence="1 2">
    <name type="scientific">Leptosia nina</name>
    <dbReference type="NCBI Taxonomy" id="320188"/>
    <lineage>
        <taxon>Eukaryota</taxon>
        <taxon>Metazoa</taxon>
        <taxon>Ecdysozoa</taxon>
        <taxon>Arthropoda</taxon>
        <taxon>Hexapoda</taxon>
        <taxon>Insecta</taxon>
        <taxon>Pterygota</taxon>
        <taxon>Neoptera</taxon>
        <taxon>Endopterygota</taxon>
        <taxon>Lepidoptera</taxon>
        <taxon>Glossata</taxon>
        <taxon>Ditrysia</taxon>
        <taxon>Papilionoidea</taxon>
        <taxon>Pieridae</taxon>
        <taxon>Pierinae</taxon>
        <taxon>Leptosia</taxon>
    </lineage>
</organism>
<dbReference type="Proteomes" id="UP001497472">
    <property type="component" value="Unassembled WGS sequence"/>
</dbReference>
<comment type="caution">
    <text evidence="1">The sequence shown here is derived from an EMBL/GenBank/DDBJ whole genome shotgun (WGS) entry which is preliminary data.</text>
</comment>
<evidence type="ECO:0000313" key="2">
    <source>
        <dbReference type="Proteomes" id="UP001497472"/>
    </source>
</evidence>
<dbReference type="AlphaFoldDB" id="A0AAV1JY08"/>